<dbReference type="InterPro" id="IPR043502">
    <property type="entry name" value="DNA/RNA_pol_sf"/>
</dbReference>
<evidence type="ECO:0000259" key="6">
    <source>
        <dbReference type="PROSITE" id="PS50507"/>
    </source>
</evidence>
<dbReference type="GO" id="GO:0039694">
    <property type="term" value="P:viral RNA genome replication"/>
    <property type="evidence" value="ECO:0007669"/>
    <property type="project" value="InterPro"/>
</dbReference>
<organism evidence="7">
    <name type="scientific">Amalga-like chassivirus</name>
    <dbReference type="NCBI Taxonomy" id="2784736"/>
    <lineage>
        <taxon>Viruses</taxon>
        <taxon>Riboviria</taxon>
        <taxon>Orthornavirae</taxon>
        <taxon>Pisuviricota</taxon>
        <taxon>Duplopiviricetes</taxon>
        <taxon>Durnavirales</taxon>
        <taxon>Partitiviridae</taxon>
    </lineage>
</organism>
<reference evidence="7" key="1">
    <citation type="journal article" date="2020" name="Viruses">
        <title>Metatranscriptomic Identification of Diverse and Divergent RNA Viruses in Green and Chlorarachniophyte Algae Cultures.</title>
        <authorList>
            <person name="Charon J."/>
            <person name="Marcelino V.R."/>
            <person name="Wetherbee R."/>
            <person name="Verbruggen H."/>
            <person name="Holmes E.C."/>
        </authorList>
    </citation>
    <scope>NUCLEOTIDE SEQUENCE</scope>
</reference>
<dbReference type="GO" id="GO:0003723">
    <property type="term" value="F:RNA binding"/>
    <property type="evidence" value="ECO:0007669"/>
    <property type="project" value="InterPro"/>
</dbReference>
<evidence type="ECO:0000256" key="4">
    <source>
        <dbReference type="ARBA" id="ARBA00022741"/>
    </source>
</evidence>
<dbReference type="GO" id="GO:0000166">
    <property type="term" value="F:nucleotide binding"/>
    <property type="evidence" value="ECO:0007669"/>
    <property type="project" value="UniProtKB-KW"/>
</dbReference>
<evidence type="ECO:0000256" key="1">
    <source>
        <dbReference type="ARBA" id="ARBA00022484"/>
    </source>
</evidence>
<evidence type="ECO:0000313" key="7">
    <source>
        <dbReference type="EMBL" id="QOW97232.1"/>
    </source>
</evidence>
<keyword evidence="5" id="KW-0693">Viral RNA replication</keyword>
<keyword evidence="3" id="KW-0548">Nucleotidyltransferase</keyword>
<sequence length="552" mass="63466">MNSNWNSIPSELRDEYINQLINYRVVISGSFTTNQQSFIDMSNGNDNSNKIKAEEYLEYVLLTDLYGLKLAVVDKDITPDLLKHVYLNSDSFPGIMTENYFGRERKQTIQFTLPIAEQLLEVIKNKSVKYCGLWKILGREKDVKLTPEGVLKGTRPVLAPEELLNLIGGLIGQLVTLGLRSIDDNLFFIGKSFERKAFESFYENNKWFDVMCSEDFIGFDKFVDRELILSACAIIRSLLPEDKQYDRIMYFLATSLIHKHVVAPPGVIYEISNGLPSGHPLTSLVGTLINYIVWNRILCKVYGGSHDINTGKPNWKSRFCGDDAQHLLKYISNLANKIERAFKDDCPLSIEPLQQNFYPISSRCPEFNAKFLKRCVNSDGMVYWERASIMKKLLYPPIEKKDYFEMREWVNHWIEAAPGDLAMNDLLRGYLMFIGIKPLGEVFKKEPVKLRQSLALNILEEVTLRGLLRVGTERWESTLVVSKPRKNVQACYLPLVKTMIPTRDIQTLALTSIMDSRQYLKYIQDPVTRELLSGIIPSIQRSRPPPRLRKPH</sequence>
<dbReference type="InterPro" id="IPR001205">
    <property type="entry name" value="RNA-dir_pol_C"/>
</dbReference>
<dbReference type="SUPFAM" id="SSF56672">
    <property type="entry name" value="DNA/RNA polymerases"/>
    <property type="match status" value="1"/>
</dbReference>
<name>A0A7S6YL56_9VIRU</name>
<dbReference type="GO" id="GO:0006351">
    <property type="term" value="P:DNA-templated transcription"/>
    <property type="evidence" value="ECO:0007669"/>
    <property type="project" value="InterPro"/>
</dbReference>
<evidence type="ECO:0000256" key="5">
    <source>
        <dbReference type="ARBA" id="ARBA00022953"/>
    </source>
</evidence>
<dbReference type="InterPro" id="IPR043128">
    <property type="entry name" value="Rev_trsase/Diguanyl_cyclase"/>
</dbReference>
<evidence type="ECO:0000256" key="3">
    <source>
        <dbReference type="ARBA" id="ARBA00022695"/>
    </source>
</evidence>
<proteinExistence type="predicted"/>
<dbReference type="GO" id="GO:0003968">
    <property type="term" value="F:RNA-directed RNA polymerase activity"/>
    <property type="evidence" value="ECO:0007669"/>
    <property type="project" value="UniProtKB-KW"/>
</dbReference>
<keyword evidence="1 7" id="KW-0696">RNA-directed RNA polymerase</keyword>
<evidence type="ECO:0000256" key="2">
    <source>
        <dbReference type="ARBA" id="ARBA00022679"/>
    </source>
</evidence>
<keyword evidence="4" id="KW-0547">Nucleotide-binding</keyword>
<accession>A0A7S6YL56</accession>
<dbReference type="Pfam" id="PF00680">
    <property type="entry name" value="RdRP_1"/>
    <property type="match status" value="1"/>
</dbReference>
<feature type="domain" description="RdRp catalytic" evidence="6">
    <location>
        <begin position="209"/>
        <end position="338"/>
    </location>
</feature>
<dbReference type="InterPro" id="IPR007094">
    <property type="entry name" value="RNA-dir_pol_PSvirus"/>
</dbReference>
<protein>
    <submittedName>
        <fullName evidence="7">RNA-dependent RNA polymerase</fullName>
    </submittedName>
</protein>
<dbReference type="EMBL" id="MW086579">
    <property type="protein sequence ID" value="QOW97232.1"/>
    <property type="molecule type" value="Genomic_RNA"/>
</dbReference>
<dbReference type="PROSITE" id="PS50507">
    <property type="entry name" value="RDRP_SSRNA_POS"/>
    <property type="match status" value="1"/>
</dbReference>
<keyword evidence="2" id="KW-0808">Transferase</keyword>
<dbReference type="Gene3D" id="3.30.70.270">
    <property type="match status" value="1"/>
</dbReference>